<evidence type="ECO:0000256" key="3">
    <source>
        <dbReference type="ARBA" id="ARBA00022705"/>
    </source>
</evidence>
<dbReference type="PANTHER" id="PTHR22768">
    <property type="entry name" value="DNA REPLICATION COMPLEX GINS PROTEIN PSF3"/>
    <property type="match status" value="1"/>
</dbReference>
<organism evidence="7 8">
    <name type="scientific">Auxenochlorella protothecoides</name>
    <name type="common">Green microalga</name>
    <name type="synonym">Chlorella protothecoides</name>
    <dbReference type="NCBI Taxonomy" id="3075"/>
    <lineage>
        <taxon>Eukaryota</taxon>
        <taxon>Viridiplantae</taxon>
        <taxon>Chlorophyta</taxon>
        <taxon>core chlorophytes</taxon>
        <taxon>Trebouxiophyceae</taxon>
        <taxon>Chlorellales</taxon>
        <taxon>Chlorellaceae</taxon>
        <taxon>Auxenochlorella</taxon>
    </lineage>
</organism>
<reference evidence="8" key="1">
    <citation type="journal article" date="2018" name="Algal Res.">
        <title>Characterization of plant carbon substrate utilization by Auxenochlorella protothecoides.</title>
        <authorList>
            <person name="Vogler B.W."/>
            <person name="Starkenburg S.R."/>
            <person name="Sudasinghe N."/>
            <person name="Schambach J.Y."/>
            <person name="Rollin J.A."/>
            <person name="Pattathil S."/>
            <person name="Barry A.N."/>
        </authorList>
    </citation>
    <scope>NUCLEOTIDE SEQUENCE [LARGE SCALE GENOMIC DNA]</scope>
    <source>
        <strain evidence="8">UTEX 25</strain>
    </source>
</reference>
<dbReference type="InterPro" id="IPR036224">
    <property type="entry name" value="GINS_bundle-like_dom_sf"/>
</dbReference>
<dbReference type="Gene3D" id="1.20.58.2050">
    <property type="match status" value="1"/>
</dbReference>
<dbReference type="Proteomes" id="UP000279271">
    <property type="component" value="Unassembled WGS sequence"/>
</dbReference>
<accession>A0A3M7KSZ0</accession>
<dbReference type="InterPro" id="IPR038437">
    <property type="entry name" value="GINS_Psf3_sf"/>
</dbReference>
<feature type="compositionally biased region" description="Polar residues" evidence="5">
    <location>
        <begin position="317"/>
        <end position="331"/>
    </location>
</feature>
<dbReference type="GO" id="GO:1902975">
    <property type="term" value="P:mitotic DNA replication initiation"/>
    <property type="evidence" value="ECO:0007669"/>
    <property type="project" value="TreeGrafter"/>
</dbReference>
<feature type="region of interest" description="Disordered" evidence="5">
    <location>
        <begin position="291"/>
        <end position="331"/>
    </location>
</feature>
<evidence type="ECO:0000256" key="1">
    <source>
        <dbReference type="ARBA" id="ARBA00004123"/>
    </source>
</evidence>
<comment type="similarity">
    <text evidence="2">Belongs to the GINS3/PSF3 family.</text>
</comment>
<dbReference type="InterPro" id="IPR021151">
    <property type="entry name" value="GINS_A"/>
</dbReference>
<feature type="domain" description="GINS subunit" evidence="6">
    <location>
        <begin position="191"/>
        <end position="290"/>
    </location>
</feature>
<protein>
    <recommendedName>
        <fullName evidence="6">GINS subunit domain-containing protein</fullName>
    </recommendedName>
</protein>
<dbReference type="Pfam" id="PF05916">
    <property type="entry name" value="Sld5"/>
    <property type="match status" value="1"/>
</dbReference>
<proteinExistence type="inferred from homology"/>
<gene>
    <name evidence="7" type="ORF">APUTEX25_003175</name>
</gene>
<evidence type="ECO:0000256" key="5">
    <source>
        <dbReference type="SAM" id="MobiDB-lite"/>
    </source>
</evidence>
<evidence type="ECO:0000256" key="2">
    <source>
        <dbReference type="ARBA" id="ARBA00006343"/>
    </source>
</evidence>
<dbReference type="SUPFAM" id="SSF160059">
    <property type="entry name" value="PriA/YqbF domain"/>
    <property type="match status" value="1"/>
</dbReference>
<sequence>VLIKARFKYYCRIEHDGGLLSNVEVLHVLRDREADKQAVISKALPSEIKVYLNLLQQTPTNKSVEELKPFLAAVKCIPECDQRFPEEAQDRLLRLERQGSLSPRQRRPEPLGHESPAMAQSYYSPLAISAEETLVRVRLEHGCTGVGSVIDPSADGADLAPGSTLDVPLWLASSLAQRGMARVELPVYYGNKMRRKMRAGAGCEDLRVRCPHYYTVAGGLHAAMLAGRTADEGFPEFVMATFRTRYKELLCRATTIDNNVEASALQARLSVEELSLFMAAADAASRHEAWRAGGEASQSRLARSASMKRKWSENQENRGMNTLTAPPRSGQ</sequence>
<dbReference type="SUPFAM" id="SSF158573">
    <property type="entry name" value="GINS helical bundle-like"/>
    <property type="match status" value="1"/>
</dbReference>
<dbReference type="GO" id="GO:0000811">
    <property type="term" value="C:GINS complex"/>
    <property type="evidence" value="ECO:0007669"/>
    <property type="project" value="TreeGrafter"/>
</dbReference>
<keyword evidence="3" id="KW-0235">DNA replication</keyword>
<evidence type="ECO:0000313" key="8">
    <source>
        <dbReference type="Proteomes" id="UP000279271"/>
    </source>
</evidence>
<keyword evidence="4" id="KW-0539">Nucleus</keyword>
<dbReference type="InterPro" id="IPR010492">
    <property type="entry name" value="GINS_Psf3"/>
</dbReference>
<name>A0A3M7KSZ0_AUXPR</name>
<evidence type="ECO:0000256" key="4">
    <source>
        <dbReference type="ARBA" id="ARBA00023242"/>
    </source>
</evidence>
<feature type="region of interest" description="Disordered" evidence="5">
    <location>
        <begin position="95"/>
        <end position="116"/>
    </location>
</feature>
<comment type="caution">
    <text evidence="7">The sequence shown here is derived from an EMBL/GenBank/DDBJ whole genome shotgun (WGS) entry which is preliminary data.</text>
</comment>
<dbReference type="EMBL" id="QOKY01000196">
    <property type="protein sequence ID" value="RMZ53641.1"/>
    <property type="molecule type" value="Genomic_DNA"/>
</dbReference>
<dbReference type="CDD" id="cd21693">
    <property type="entry name" value="GINS_B_Psf3"/>
    <property type="match status" value="1"/>
</dbReference>
<dbReference type="PANTHER" id="PTHR22768:SF0">
    <property type="entry name" value="DNA REPLICATION COMPLEX GINS PROTEIN PSF3"/>
    <property type="match status" value="1"/>
</dbReference>
<evidence type="ECO:0000313" key="7">
    <source>
        <dbReference type="EMBL" id="RMZ53641.1"/>
    </source>
</evidence>
<dbReference type="AlphaFoldDB" id="A0A3M7KSZ0"/>
<comment type="subcellular location">
    <subcellularLocation>
        <location evidence="1">Nucleus</location>
    </subcellularLocation>
</comment>
<feature type="non-terminal residue" evidence="7">
    <location>
        <position position="1"/>
    </location>
</feature>
<dbReference type="CDD" id="cd11713">
    <property type="entry name" value="GINS_A_psf3"/>
    <property type="match status" value="1"/>
</dbReference>
<evidence type="ECO:0000259" key="6">
    <source>
        <dbReference type="Pfam" id="PF05916"/>
    </source>
</evidence>